<dbReference type="VEuPathDB" id="VectorBase:SSCA006122"/>
<proteinExistence type="predicted"/>
<organism evidence="1 2">
    <name type="scientific">Sarcoptes scabiei</name>
    <name type="common">Itch mite</name>
    <name type="synonym">Acarus scabiei</name>
    <dbReference type="NCBI Taxonomy" id="52283"/>
    <lineage>
        <taxon>Eukaryota</taxon>
        <taxon>Metazoa</taxon>
        <taxon>Ecdysozoa</taxon>
        <taxon>Arthropoda</taxon>
        <taxon>Chelicerata</taxon>
        <taxon>Arachnida</taxon>
        <taxon>Acari</taxon>
        <taxon>Acariformes</taxon>
        <taxon>Sarcoptiformes</taxon>
        <taxon>Astigmata</taxon>
        <taxon>Psoroptidia</taxon>
        <taxon>Sarcoptoidea</taxon>
        <taxon>Sarcoptidae</taxon>
        <taxon>Sarcoptinae</taxon>
        <taxon>Sarcoptes</taxon>
    </lineage>
</organism>
<dbReference type="AlphaFoldDB" id="A0A132AJP5"/>
<comment type="caution">
    <text evidence="1">The sequence shown here is derived from an EMBL/GenBank/DDBJ whole genome shotgun (WGS) entry which is preliminary data.</text>
</comment>
<sequence length="342" mass="37447">MFQTSLLLFCLAATASAYGYGHGGTMGHGYGSGGYGGHGSVQAAIHSNHHIKYYDVPSYGHISPTHIEVGAKLVPITMVFRTKSSHLNVKQYHHGESGSHQESHSQDEPHYLTHTVKKPVYQEVHEVITPYRTITQEIKPVHEDIKTYVARKSHGYGGGGGSGGGYGYGFGHGPEYGIGHGGGIGPYQSGSDYLGLVPLSIFSQHQIHYIDMPSYGYAQPTAIEVGANSIPITIFFRSKSSNLYLQQYHFGQSGSHQETFSEDEPHFLRHTVTKPILQEIKEIITPYRRIIQEIQPVYENIHTLVAKDIGNGGGIDGGRFTQANQKNSRVSNGEAQLGHLYA</sequence>
<reference evidence="1 2" key="1">
    <citation type="journal article" date="2015" name="Parasit. Vectors">
        <title>Draft genome of the scabies mite.</title>
        <authorList>
            <person name="Rider S.D.Jr."/>
            <person name="Morgan M.S."/>
            <person name="Arlian L.G."/>
        </authorList>
    </citation>
    <scope>NUCLEOTIDE SEQUENCE [LARGE SCALE GENOMIC DNA]</scope>
    <source>
        <strain evidence="1">Arlian Lab</strain>
    </source>
</reference>
<dbReference type="EMBL" id="JXLN01016543">
    <property type="protein sequence ID" value="KPM11137.1"/>
    <property type="molecule type" value="Genomic_DNA"/>
</dbReference>
<evidence type="ECO:0000313" key="1">
    <source>
        <dbReference type="EMBL" id="KPM11137.1"/>
    </source>
</evidence>
<accession>A0A132AJP5</accession>
<protein>
    <submittedName>
        <fullName evidence="1">DFP2-like protein 40</fullName>
    </submittedName>
</protein>
<dbReference type="Proteomes" id="UP000616769">
    <property type="component" value="Unassembled WGS sequence"/>
</dbReference>
<dbReference type="OrthoDB" id="6514370at2759"/>
<gene>
    <name evidence="1" type="ORF">QR98_0097050</name>
</gene>
<name>A0A132AJP5_SARSC</name>
<evidence type="ECO:0000313" key="2">
    <source>
        <dbReference type="Proteomes" id="UP000616769"/>
    </source>
</evidence>